<protein>
    <recommendedName>
        <fullName evidence="3">Lipoprotein</fullName>
    </recommendedName>
</protein>
<keyword evidence="2" id="KW-1185">Reference proteome</keyword>
<proteinExistence type="predicted"/>
<reference evidence="1 2" key="1">
    <citation type="submission" date="2021-05" db="EMBL/GenBank/DDBJ databases">
        <title>Comparative genomic studies on the polysaccharide-degrading batcterial strains of the Flammeovirga genus.</title>
        <authorList>
            <person name="Zewei F."/>
            <person name="Zheng Z."/>
            <person name="Yu L."/>
            <person name="Ruyue G."/>
            <person name="Yanhong M."/>
            <person name="Yuanyuan C."/>
            <person name="Jingyan G."/>
            <person name="Wenjun H."/>
        </authorList>
    </citation>
    <scope>NUCLEOTIDE SEQUENCE [LARGE SCALE GENOMIC DNA]</scope>
    <source>
        <strain evidence="1 2">NBRC:100898</strain>
    </source>
</reference>
<evidence type="ECO:0008006" key="3">
    <source>
        <dbReference type="Google" id="ProtNLM"/>
    </source>
</evidence>
<name>A0AAX1NE62_9BACT</name>
<evidence type="ECO:0000313" key="1">
    <source>
        <dbReference type="EMBL" id="QWG04567.1"/>
    </source>
</evidence>
<dbReference type="PROSITE" id="PS51257">
    <property type="entry name" value="PROKAR_LIPOPROTEIN"/>
    <property type="match status" value="1"/>
</dbReference>
<dbReference type="KEGG" id="fya:KMW28_27095"/>
<dbReference type="AlphaFoldDB" id="A0AAX1NE62"/>
<gene>
    <name evidence="1" type="ORF">KMW28_27095</name>
</gene>
<organism evidence="1 2">
    <name type="scientific">Flammeovirga yaeyamensis</name>
    <dbReference type="NCBI Taxonomy" id="367791"/>
    <lineage>
        <taxon>Bacteria</taxon>
        <taxon>Pseudomonadati</taxon>
        <taxon>Bacteroidota</taxon>
        <taxon>Cytophagia</taxon>
        <taxon>Cytophagales</taxon>
        <taxon>Flammeovirgaceae</taxon>
        <taxon>Flammeovirga</taxon>
    </lineage>
</organism>
<dbReference type="Proteomes" id="UP000678679">
    <property type="component" value="Chromosome 2"/>
</dbReference>
<dbReference type="RefSeq" id="WP_169665459.1">
    <property type="nucleotide sequence ID" value="NZ_CP076133.1"/>
</dbReference>
<accession>A0AAX1NE62</accession>
<sequence length="162" mass="19020">MRNLILLFAGLITLVSCDDNKHEEYEPSHNITITDRSFEGFKEGSFTFKVDDDEYDVPTTSHKYFDYDDLGDLVVTYCDTAYYPQPWGKQMLATTQWTSENQWTIDNEEYENGGRTYITHFQNYTRITETYHVLEDSMSYDTLVTDEVSNLQFFIAKDSEVE</sequence>
<evidence type="ECO:0000313" key="2">
    <source>
        <dbReference type="Proteomes" id="UP000678679"/>
    </source>
</evidence>
<dbReference type="EMBL" id="CP076133">
    <property type="protein sequence ID" value="QWG04567.1"/>
    <property type="molecule type" value="Genomic_DNA"/>
</dbReference>